<dbReference type="Proteomes" id="UP000422232">
    <property type="component" value="Chromosome"/>
</dbReference>
<evidence type="ECO:0000313" key="13">
    <source>
        <dbReference type="Proteomes" id="UP000422232"/>
    </source>
</evidence>
<dbReference type="InterPro" id="IPR008909">
    <property type="entry name" value="DALR_anticod-bd"/>
</dbReference>
<dbReference type="PANTHER" id="PTHR30075">
    <property type="entry name" value="GLYCYL-TRNA SYNTHETASE"/>
    <property type="match status" value="1"/>
</dbReference>
<name>A0A9Q6PYH1_PISSA</name>
<evidence type="ECO:0000256" key="9">
    <source>
        <dbReference type="ARBA" id="ARBA00023146"/>
    </source>
</evidence>
<keyword evidence="9 11" id="KW-0030">Aminoacyl-tRNA synthetase</keyword>
<dbReference type="EC" id="6.1.1.14" evidence="11"/>
<dbReference type="Pfam" id="PF02092">
    <property type="entry name" value="tRNA_synt_2f"/>
    <property type="match status" value="1"/>
</dbReference>
<evidence type="ECO:0000313" key="12">
    <source>
        <dbReference type="EMBL" id="QGO07494.1"/>
    </source>
</evidence>
<evidence type="ECO:0000256" key="8">
    <source>
        <dbReference type="ARBA" id="ARBA00022917"/>
    </source>
</evidence>
<evidence type="ECO:0000256" key="7">
    <source>
        <dbReference type="ARBA" id="ARBA00022840"/>
    </source>
</evidence>
<dbReference type="HAMAP" id="MF_00255">
    <property type="entry name" value="Gly_tRNA_synth_beta"/>
    <property type="match status" value="1"/>
</dbReference>
<dbReference type="PRINTS" id="PR01045">
    <property type="entry name" value="TRNASYNTHGB"/>
</dbReference>
<comment type="catalytic activity">
    <reaction evidence="10 11">
        <text>tRNA(Gly) + glycine + ATP = glycyl-tRNA(Gly) + AMP + diphosphate</text>
        <dbReference type="Rhea" id="RHEA:16013"/>
        <dbReference type="Rhea" id="RHEA-COMP:9664"/>
        <dbReference type="Rhea" id="RHEA-COMP:9683"/>
        <dbReference type="ChEBI" id="CHEBI:30616"/>
        <dbReference type="ChEBI" id="CHEBI:33019"/>
        <dbReference type="ChEBI" id="CHEBI:57305"/>
        <dbReference type="ChEBI" id="CHEBI:78442"/>
        <dbReference type="ChEBI" id="CHEBI:78522"/>
        <dbReference type="ChEBI" id="CHEBI:456215"/>
        <dbReference type="EC" id="6.1.1.14"/>
    </reaction>
</comment>
<sequence>MGQATESFLFEIGTEELPPKSLENLAISLKNSFVTALKNVKLNHGEIELFAAPRRIGLLIQQLDTIQPDQTIERRGPAIQAAFDQDGKPTPAALGFARSCNVSLEQIERLETAKGQWLFYKLLKKGAKATDLLPSIAEQAVKKLPIAKAMRWGANKTQFVRPVHWLTMLYGADVVTAKILELTADRITYGHRFHSSGAISLAHANDYANTLKTTGYVIASFHERRNLIKNQLENIGTKVNGQVHIHDDLLNEVTALVEWPVALLANFDKAFLNVPQEALISSMQVHQKCFAVLEAQTGKMLPHFVTISNISSKNPATVISGNEKVMRARLADAAFFYQTDKKHTLESHLERLKTVTFQAKLGSVYERAERLASISGFIATHLAADINLAKRAGLLAKTDLMSEMVMEFPELQGIMGHYYAHHDGEANDVALALEEQYLPRFAGDKLPQSMIGAAVALADKIDTLVGIFGIGQKPSGDKDPFALRRAALGLLRIIIDNKLALNLTDLIQYSITLYSNKLNNKNTEQDVLQFINERLPAYYAEQSISPDTLEAVTSLQLSQPLDIDQRIQAVHRFRQLEAATALAAANKRVKNILNKQRPATCTIDAELLIEKAEQELYQAICAKQAEVQPLLTEHAYDQTLESLASLRHPVDHFFDHVMVMAEDTSLQANRLALLAELRQLFLKVADISYLQN</sequence>
<evidence type="ECO:0000256" key="5">
    <source>
        <dbReference type="ARBA" id="ARBA00022598"/>
    </source>
</evidence>
<comment type="subunit">
    <text evidence="3 11">Tetramer of two alpha and two beta subunits.</text>
</comment>
<reference evidence="12 13" key="1">
    <citation type="submission" date="2019-04" db="EMBL/GenBank/DDBJ databases">
        <title>Complete genome sequencing of Piscirickettsia salmonis strain Psal-009.</title>
        <authorList>
            <person name="Schober I."/>
            <person name="Bunk B."/>
            <person name="Sproer C."/>
            <person name="Carril G.P."/>
            <person name="Riedel T."/>
            <person name="Flores-Herrera P.A."/>
            <person name="Nourdin-Galindo G."/>
            <person name="Marshall S.H."/>
            <person name="Overmann J."/>
        </authorList>
    </citation>
    <scope>NUCLEOTIDE SEQUENCE [LARGE SCALE GENOMIC DNA]</scope>
    <source>
        <strain evidence="12 13">Psal-009</strain>
    </source>
</reference>
<keyword evidence="13" id="KW-1185">Reference proteome</keyword>
<dbReference type="Pfam" id="PF05746">
    <property type="entry name" value="DALR_1"/>
    <property type="match status" value="1"/>
</dbReference>
<evidence type="ECO:0000256" key="10">
    <source>
        <dbReference type="ARBA" id="ARBA00047937"/>
    </source>
</evidence>
<comment type="subcellular location">
    <subcellularLocation>
        <location evidence="1 11">Cytoplasm</location>
    </subcellularLocation>
</comment>
<accession>A0A9Q6PYH1</accession>
<dbReference type="SUPFAM" id="SSF109604">
    <property type="entry name" value="HD-domain/PDEase-like"/>
    <property type="match status" value="1"/>
</dbReference>
<dbReference type="InterPro" id="IPR015944">
    <property type="entry name" value="Gly-tRNA-synth_bsu"/>
</dbReference>
<evidence type="ECO:0000256" key="4">
    <source>
        <dbReference type="ARBA" id="ARBA00022490"/>
    </source>
</evidence>
<keyword evidence="6 11" id="KW-0547">Nucleotide-binding</keyword>
<dbReference type="RefSeq" id="WP_016211227.1">
    <property type="nucleotide sequence ID" value="NZ_CP012413.1"/>
</dbReference>
<keyword evidence="8 11" id="KW-0648">Protein biosynthesis</keyword>
<dbReference type="EMBL" id="CP038908">
    <property type="protein sequence ID" value="QGO07494.1"/>
    <property type="molecule type" value="Genomic_DNA"/>
</dbReference>
<evidence type="ECO:0000256" key="1">
    <source>
        <dbReference type="ARBA" id="ARBA00004496"/>
    </source>
</evidence>
<dbReference type="NCBIfam" id="TIGR00211">
    <property type="entry name" value="glyS"/>
    <property type="match status" value="1"/>
</dbReference>
<dbReference type="GO" id="GO:0005524">
    <property type="term" value="F:ATP binding"/>
    <property type="evidence" value="ECO:0007669"/>
    <property type="project" value="UniProtKB-UniRule"/>
</dbReference>
<gene>
    <name evidence="11 12" type="primary">glyS</name>
    <name evidence="12" type="ORF">Psal009_03451</name>
</gene>
<dbReference type="SMART" id="SM00836">
    <property type="entry name" value="DALR_1"/>
    <property type="match status" value="1"/>
</dbReference>
<dbReference type="GeneID" id="66742365"/>
<dbReference type="GO" id="GO:0006426">
    <property type="term" value="P:glycyl-tRNA aminoacylation"/>
    <property type="evidence" value="ECO:0007669"/>
    <property type="project" value="UniProtKB-UniRule"/>
</dbReference>
<dbReference type="GO" id="GO:0004814">
    <property type="term" value="F:arginine-tRNA ligase activity"/>
    <property type="evidence" value="ECO:0007669"/>
    <property type="project" value="InterPro"/>
</dbReference>
<dbReference type="GO" id="GO:0005829">
    <property type="term" value="C:cytosol"/>
    <property type="evidence" value="ECO:0007669"/>
    <property type="project" value="TreeGrafter"/>
</dbReference>
<dbReference type="AlphaFoldDB" id="A0A9Q6PYH1"/>
<evidence type="ECO:0000256" key="2">
    <source>
        <dbReference type="ARBA" id="ARBA00008226"/>
    </source>
</evidence>
<dbReference type="PANTHER" id="PTHR30075:SF2">
    <property type="entry name" value="GLYCINE--TRNA LIGASE, CHLOROPLASTIC_MITOCHONDRIAL 2"/>
    <property type="match status" value="1"/>
</dbReference>
<keyword evidence="5 11" id="KW-0436">Ligase</keyword>
<comment type="similarity">
    <text evidence="2 11">Belongs to the class-II aminoacyl-tRNA synthetase family.</text>
</comment>
<keyword evidence="7 11" id="KW-0067">ATP-binding</keyword>
<organism evidence="12 13">
    <name type="scientific">Piscirickettsia salmonis</name>
    <dbReference type="NCBI Taxonomy" id="1238"/>
    <lineage>
        <taxon>Bacteria</taxon>
        <taxon>Pseudomonadati</taxon>
        <taxon>Pseudomonadota</taxon>
        <taxon>Gammaproteobacteria</taxon>
        <taxon>Thiotrichales</taxon>
        <taxon>Piscirickettsiaceae</taxon>
        <taxon>Piscirickettsia</taxon>
    </lineage>
</organism>
<dbReference type="GO" id="GO:0006420">
    <property type="term" value="P:arginyl-tRNA aminoacylation"/>
    <property type="evidence" value="ECO:0007669"/>
    <property type="project" value="InterPro"/>
</dbReference>
<dbReference type="GO" id="GO:0004820">
    <property type="term" value="F:glycine-tRNA ligase activity"/>
    <property type="evidence" value="ECO:0007669"/>
    <property type="project" value="UniProtKB-UniRule"/>
</dbReference>
<dbReference type="InterPro" id="IPR006194">
    <property type="entry name" value="Gly-tRNA-synth_heterodimer"/>
</dbReference>
<evidence type="ECO:0000256" key="3">
    <source>
        <dbReference type="ARBA" id="ARBA00011209"/>
    </source>
</evidence>
<evidence type="ECO:0000256" key="6">
    <source>
        <dbReference type="ARBA" id="ARBA00022741"/>
    </source>
</evidence>
<proteinExistence type="inferred from homology"/>
<protein>
    <recommendedName>
        <fullName evidence="11">Glycine--tRNA ligase beta subunit</fullName>
        <ecNumber evidence="11">6.1.1.14</ecNumber>
    </recommendedName>
    <alternativeName>
        <fullName evidence="11">Glycyl-tRNA synthetase beta subunit</fullName>
        <shortName evidence="11">GlyRS</shortName>
    </alternativeName>
</protein>
<dbReference type="PROSITE" id="PS50861">
    <property type="entry name" value="AA_TRNA_LIGASE_II_GLYAB"/>
    <property type="match status" value="1"/>
</dbReference>
<evidence type="ECO:0000256" key="11">
    <source>
        <dbReference type="HAMAP-Rule" id="MF_00255"/>
    </source>
</evidence>
<keyword evidence="4 11" id="KW-0963">Cytoplasm</keyword>